<dbReference type="Proteomes" id="UP000325902">
    <property type="component" value="Unassembled WGS sequence"/>
</dbReference>
<gene>
    <name evidence="2" type="primary">easA_0</name>
    <name evidence="2" type="ORF">DBV05_g9731</name>
</gene>
<accession>A0A5N5D1N8</accession>
<evidence type="ECO:0000313" key="2">
    <source>
        <dbReference type="EMBL" id="KAB2571593.1"/>
    </source>
</evidence>
<dbReference type="Gene3D" id="3.20.20.70">
    <property type="entry name" value="Aldolase class I"/>
    <property type="match status" value="1"/>
</dbReference>
<evidence type="ECO:0000259" key="1">
    <source>
        <dbReference type="Pfam" id="PF00724"/>
    </source>
</evidence>
<dbReference type="InterPro" id="IPR001155">
    <property type="entry name" value="OxRdtase_FMN_N"/>
</dbReference>
<dbReference type="Pfam" id="PF00724">
    <property type="entry name" value="Oxidored_FMN"/>
    <property type="match status" value="1"/>
</dbReference>
<dbReference type="CDD" id="cd02933">
    <property type="entry name" value="OYE_like_FMN"/>
    <property type="match status" value="1"/>
</dbReference>
<organism evidence="2 3">
    <name type="scientific">Lasiodiplodia theobromae</name>
    <dbReference type="NCBI Taxonomy" id="45133"/>
    <lineage>
        <taxon>Eukaryota</taxon>
        <taxon>Fungi</taxon>
        <taxon>Dikarya</taxon>
        <taxon>Ascomycota</taxon>
        <taxon>Pezizomycotina</taxon>
        <taxon>Dothideomycetes</taxon>
        <taxon>Dothideomycetes incertae sedis</taxon>
        <taxon>Botryosphaeriales</taxon>
        <taxon>Botryosphaeriaceae</taxon>
        <taxon>Lasiodiplodia</taxon>
    </lineage>
</organism>
<keyword evidence="3" id="KW-1185">Reference proteome</keyword>
<dbReference type="InterPro" id="IPR045247">
    <property type="entry name" value="Oye-like"/>
</dbReference>
<dbReference type="GO" id="GO:0010181">
    <property type="term" value="F:FMN binding"/>
    <property type="evidence" value="ECO:0007669"/>
    <property type="project" value="InterPro"/>
</dbReference>
<comment type="caution">
    <text evidence="2">The sequence shown here is derived from an EMBL/GenBank/DDBJ whole genome shotgun (WGS) entry which is preliminary data.</text>
</comment>
<feature type="domain" description="NADH:flavin oxidoreductase/NADH oxidase N-terminal" evidence="1">
    <location>
        <begin position="8"/>
        <end position="345"/>
    </location>
</feature>
<dbReference type="SUPFAM" id="SSF51395">
    <property type="entry name" value="FMN-linked oxidoreductases"/>
    <property type="match status" value="1"/>
</dbReference>
<dbReference type="PANTHER" id="PTHR22893">
    <property type="entry name" value="NADH OXIDOREDUCTASE-RELATED"/>
    <property type="match status" value="1"/>
</dbReference>
<protein>
    <submittedName>
        <fullName evidence="2">Chanoclavine-I aldehyde reductase easA</fullName>
    </submittedName>
</protein>
<dbReference type="GO" id="GO:0003959">
    <property type="term" value="F:NADPH dehydrogenase activity"/>
    <property type="evidence" value="ECO:0007669"/>
    <property type="project" value="TreeGrafter"/>
</dbReference>
<name>A0A5N5D1N8_9PEZI</name>
<dbReference type="FunFam" id="3.20.20.70:FF:000138">
    <property type="entry name" value="NADPH dehydrogenase 1"/>
    <property type="match status" value="1"/>
</dbReference>
<sequence>MAAENTRLFDPVRVGSSQLGHRIAMAPLTRYRASKDHVPFQIVADYYAQRAAIPGTLLISEGTIISYRAGGYGYVPGLWTAEQLAAWKEITDAVHAKKSKIWCQLWALGRVAKPVPGVEVTIVDEGYPYVEHLASSSPVPAGEGFDTPREMSEEEIWRMVDDFAKAAKQAVEVAGFDGVEVHGAHGYLVDQFTQDTCNKRTDAWGGSIENRSRFALEVCKAITAAIGPERVGIRLSPWASVQGMRMDDPVPQFTHLIAGLSQLKLAYLHLVEPRAFEENPSPEENLEFALKAWGKERPVILAGGYTPELAVQAAERFKDYDVIIAFGRRFISTPDLVYRIKKGIEWEEYDRSTFYRGPAVERNGLEKGYIDYPFSKELLAEYGGAV</sequence>
<dbReference type="PANTHER" id="PTHR22893:SF91">
    <property type="entry name" value="NADPH DEHYDROGENASE 2-RELATED"/>
    <property type="match status" value="1"/>
</dbReference>
<dbReference type="AlphaFoldDB" id="A0A5N5D1N8"/>
<dbReference type="OrthoDB" id="276546at2759"/>
<evidence type="ECO:0000313" key="3">
    <source>
        <dbReference type="Proteomes" id="UP000325902"/>
    </source>
</evidence>
<dbReference type="InterPro" id="IPR013785">
    <property type="entry name" value="Aldolase_TIM"/>
</dbReference>
<dbReference type="EMBL" id="VCHE01000097">
    <property type="protein sequence ID" value="KAB2571593.1"/>
    <property type="molecule type" value="Genomic_DNA"/>
</dbReference>
<proteinExistence type="predicted"/>
<reference evidence="2 3" key="1">
    <citation type="journal article" date="2019" name="Sci. Rep.">
        <title>A multi-omics analysis of the grapevine pathogen Lasiodiplodia theobromae reveals that temperature affects the expression of virulence- and pathogenicity-related genes.</title>
        <authorList>
            <person name="Felix C."/>
            <person name="Meneses R."/>
            <person name="Goncalves M.F.M."/>
            <person name="Tilleman L."/>
            <person name="Duarte A.S."/>
            <person name="Jorrin-Novo J.V."/>
            <person name="Van de Peer Y."/>
            <person name="Deforce D."/>
            <person name="Van Nieuwerburgh F."/>
            <person name="Esteves A.C."/>
            <person name="Alves A."/>
        </authorList>
    </citation>
    <scope>NUCLEOTIDE SEQUENCE [LARGE SCALE GENOMIC DNA]</scope>
    <source>
        <strain evidence="2 3">LA-SOL3</strain>
    </source>
</reference>